<dbReference type="NCBIfam" id="NF006560">
    <property type="entry name" value="PRK09061.1"/>
    <property type="match status" value="1"/>
</dbReference>
<dbReference type="GO" id="GO:0016811">
    <property type="term" value="F:hydrolase activity, acting on carbon-nitrogen (but not peptide) bonds, in linear amides"/>
    <property type="evidence" value="ECO:0007669"/>
    <property type="project" value="InterPro"/>
</dbReference>
<accession>A0AAU7CY96</accession>
<feature type="chain" id="PRO_5043288814" evidence="1">
    <location>
        <begin position="21"/>
        <end position="485"/>
    </location>
</feature>
<dbReference type="AlphaFoldDB" id="A0AAU7D783"/>
<name>A0AAU7D783_9BACT</name>
<dbReference type="Pfam" id="PF07969">
    <property type="entry name" value="Amidohydro_3"/>
    <property type="match status" value="2"/>
</dbReference>
<dbReference type="InterPro" id="IPR011059">
    <property type="entry name" value="Metal-dep_hydrolase_composite"/>
</dbReference>
<evidence type="ECO:0000259" key="2">
    <source>
        <dbReference type="Pfam" id="PF07969"/>
    </source>
</evidence>
<accession>A0AAU7D783</accession>
<dbReference type="PANTHER" id="PTHR11647">
    <property type="entry name" value="HYDRANTOINASE/DIHYDROPYRIMIDINASE FAMILY MEMBER"/>
    <property type="match status" value="1"/>
</dbReference>
<feature type="domain" description="Amidohydrolase 3" evidence="2">
    <location>
        <begin position="64"/>
        <end position="122"/>
    </location>
</feature>
<dbReference type="InterPro" id="IPR032466">
    <property type="entry name" value="Metal_Hydrolase"/>
</dbReference>
<dbReference type="PANTHER" id="PTHR11647:SF1">
    <property type="entry name" value="COLLAPSIN RESPONSE MEDIATOR PROTEIN"/>
    <property type="match status" value="1"/>
</dbReference>
<dbReference type="Gene3D" id="3.30.1490.130">
    <property type="entry name" value="D-aminoacylase. Domain 3"/>
    <property type="match status" value="1"/>
</dbReference>
<dbReference type="SUPFAM" id="SSF51338">
    <property type="entry name" value="Composite domain of metallo-dependent hydrolases"/>
    <property type="match status" value="1"/>
</dbReference>
<feature type="domain" description="Amidohydrolase 3" evidence="2">
    <location>
        <begin position="367"/>
        <end position="458"/>
    </location>
</feature>
<evidence type="ECO:0000313" key="4">
    <source>
        <dbReference type="EMBL" id="XBH13613.1"/>
    </source>
</evidence>
<dbReference type="InterPro" id="IPR023100">
    <property type="entry name" value="D-aminoacylase_insert_dom_sf"/>
</dbReference>
<protein>
    <submittedName>
        <fullName evidence="4">Amidohydrolase family protein</fullName>
    </submittedName>
</protein>
<dbReference type="EMBL" id="CP121194">
    <property type="protein sequence ID" value="XBH10176.1"/>
    <property type="molecule type" value="Genomic_DNA"/>
</dbReference>
<dbReference type="Gene3D" id="3.20.20.140">
    <property type="entry name" value="Metal-dependent hydrolases"/>
    <property type="match status" value="1"/>
</dbReference>
<dbReference type="EMBL" id="CP121195">
    <property type="protein sequence ID" value="XBH13613.1"/>
    <property type="molecule type" value="Genomic_DNA"/>
</dbReference>
<gene>
    <name evidence="3" type="ORF">P4G45_00195</name>
    <name evidence="4" type="ORF">P8936_00200</name>
</gene>
<keyword evidence="1" id="KW-0732">Signal</keyword>
<sequence length="485" mass="52080">MRKLIFFLFLLTLSTTIVSAQQYDLVLAGGRVMDPETGLDAVRNVGIRDGKIARIAAETLSGHRVIDANGLVVAPGFIDLHQHSQDLASQRVKALDGVTTALEMEIGVPDVAQFLKAKEGHTLINYGSSASQVAARSLVFGAPLPVGTILPKIGPATDEHATPEQIERIKERLREELDAGGLAVGMGIQYTPGATRLEVIDMFRLAAERRLPVYTHVRSAGRVEPNSAIAAVSEVIGAAAITGASLHIVHINSSCSRDALECLSMVAGARARGLDVTTEAYPYIAGMTTINSAVFSPGWQERLGISYGDLMLPDTGERLTKERFDVLHNSSTARWVVIFDNKQEVIDKVIPNPLVMIASDGLEGHPRNAGTYSRVLAQYVREKGTITLMDALRKMSLMPAEMLERSTPAGHQKGRLQEGADADIVVFDAATIRDRSTFEKPMEPSTGVHYLVVGGTVLVDDGKIVPNVFPGHALVGPGKRAAAND</sequence>
<dbReference type="Gene3D" id="2.30.40.10">
    <property type="entry name" value="Urease, subunit C, domain 1"/>
    <property type="match status" value="1"/>
</dbReference>
<proteinExistence type="predicted"/>
<dbReference type="InterPro" id="IPR050378">
    <property type="entry name" value="Metallo-dep_Hydrolases_sf"/>
</dbReference>
<evidence type="ECO:0000256" key="1">
    <source>
        <dbReference type="SAM" id="SignalP"/>
    </source>
</evidence>
<dbReference type="KEGG" id="epl:P4G45_00195"/>
<dbReference type="SUPFAM" id="SSF51556">
    <property type="entry name" value="Metallo-dependent hydrolases"/>
    <property type="match status" value="1"/>
</dbReference>
<feature type="signal peptide" evidence="1">
    <location>
        <begin position="1"/>
        <end position="20"/>
    </location>
</feature>
<evidence type="ECO:0000313" key="3">
    <source>
        <dbReference type="EMBL" id="XBH10176.1"/>
    </source>
</evidence>
<reference evidence="4" key="1">
    <citation type="submission" date="2023-03" db="EMBL/GenBank/DDBJ databases">
        <title>Edaphobacter sp.</title>
        <authorList>
            <person name="Huber K.J."/>
            <person name="Papendorf J."/>
            <person name="Pilke C."/>
            <person name="Bunk B."/>
            <person name="Sproeer C."/>
            <person name="Pester M."/>
        </authorList>
    </citation>
    <scope>NUCLEOTIDE SEQUENCE</scope>
    <source>
        <strain evidence="3">DSM 109919</strain>
        <strain evidence="4">DSM 109920</strain>
    </source>
</reference>
<dbReference type="RefSeq" id="WP_348267681.1">
    <property type="nucleotide sequence ID" value="NZ_CP121194.1"/>
</dbReference>
<dbReference type="InterPro" id="IPR013108">
    <property type="entry name" value="Amidohydro_3"/>
</dbReference>
<organism evidence="4">
    <name type="scientific">Edaphobacter paludis</name>
    <dbReference type="NCBI Taxonomy" id="3035702"/>
    <lineage>
        <taxon>Bacteria</taxon>
        <taxon>Pseudomonadati</taxon>
        <taxon>Acidobacteriota</taxon>
        <taxon>Terriglobia</taxon>
        <taxon>Terriglobales</taxon>
        <taxon>Acidobacteriaceae</taxon>
        <taxon>Edaphobacter</taxon>
    </lineage>
</organism>